<evidence type="ECO:0000256" key="12">
    <source>
        <dbReference type="ARBA" id="ARBA00023257"/>
    </source>
</evidence>
<keyword evidence="6 20" id="KW-1133">Transmembrane helix</keyword>
<dbReference type="Gene3D" id="1.10.287.70">
    <property type="match status" value="1"/>
</dbReference>
<evidence type="ECO:0000256" key="4">
    <source>
        <dbReference type="ARBA" id="ARBA00022475"/>
    </source>
</evidence>
<dbReference type="Gene3D" id="3.40.190.10">
    <property type="entry name" value="Periplasmic binding protein-like II"/>
    <property type="match status" value="2"/>
</dbReference>
<feature type="binding site" evidence="16">
    <location>
        <position position="801"/>
    </location>
    <ligand>
        <name>L-glutamate</name>
        <dbReference type="ChEBI" id="CHEBI:29985"/>
    </ligand>
</feature>
<dbReference type="OMA" id="CCTAHEP"/>
<dbReference type="InterPro" id="IPR001828">
    <property type="entry name" value="ANF_lig-bd_rcpt"/>
</dbReference>
<feature type="chain" id="PRO_5003173993" evidence="21">
    <location>
        <begin position="24"/>
        <end position="1023"/>
    </location>
</feature>
<feature type="binding site" evidence="16">
    <location>
        <position position="620"/>
    </location>
    <ligand>
        <name>L-glutamate</name>
        <dbReference type="ChEBI" id="CHEBI:29985"/>
    </ligand>
</feature>
<dbReference type="EMBL" id="DS268410">
    <property type="protein sequence ID" value="EFO99718.1"/>
    <property type="molecule type" value="Genomic_DNA"/>
</dbReference>
<feature type="binding site" evidence="16">
    <location>
        <position position="802"/>
    </location>
    <ligand>
        <name>L-glutamate</name>
        <dbReference type="ChEBI" id="CHEBI:29985"/>
    </ligand>
</feature>
<evidence type="ECO:0000256" key="6">
    <source>
        <dbReference type="ARBA" id="ARBA00022989"/>
    </source>
</evidence>
<dbReference type="SUPFAM" id="SSF53822">
    <property type="entry name" value="Periplasmic binding protein-like I"/>
    <property type="match status" value="1"/>
</dbReference>
<dbReference type="GO" id="GO:0045211">
    <property type="term" value="C:postsynaptic membrane"/>
    <property type="evidence" value="ECO:0007669"/>
    <property type="project" value="UniProtKB-SubCell"/>
</dbReference>
<evidence type="ECO:0000259" key="23">
    <source>
        <dbReference type="SMART" id="SM00918"/>
    </source>
</evidence>
<organism evidence="25">
    <name type="scientific">Caenorhabditis remanei</name>
    <name type="common">Caenorhabditis vulgaris</name>
    <dbReference type="NCBI Taxonomy" id="31234"/>
    <lineage>
        <taxon>Eukaryota</taxon>
        <taxon>Metazoa</taxon>
        <taxon>Ecdysozoa</taxon>
        <taxon>Nematoda</taxon>
        <taxon>Chromadorea</taxon>
        <taxon>Rhabditida</taxon>
        <taxon>Rhabditina</taxon>
        <taxon>Rhabditomorpha</taxon>
        <taxon>Rhabditoidea</taxon>
        <taxon>Rhabditidae</taxon>
        <taxon>Peloderinae</taxon>
        <taxon>Caenorhabditis</taxon>
    </lineage>
</organism>
<comment type="similarity">
    <text evidence="2">Belongs to the glutamate-gated ion channel (TC 1.A.10.1) family.</text>
</comment>
<comment type="subcellular location">
    <subcellularLocation>
        <location evidence="1">Cell membrane</location>
        <topology evidence="1">Multi-pass membrane protein</topology>
    </subcellularLocation>
    <subcellularLocation>
        <location evidence="15">Postsynaptic cell membrane</location>
    </subcellularLocation>
</comment>
<sequence length="1023" mass="117893">MNFRFVFSYVFLVFCLVKTLCDAYKIGAIFREREDAHLEAALRYSVEWLSQRGIYGDIDLVIEYIDVLDHYDAIKKACKMLEKDHIVALLGGSHGALNAQLERITDDLDIPFLTAIDDLRTEMGKSKIDFWPRPQLFEAVVDMFTHWKWNRIVLVYEDDERIRRLEQLLESEEYASIRFYLIKVHNGDYMKAARQVKELEECRLLHRKDCSEFSRLLVDMNPEHTYNFLLASLQMGLIELKHWFLLTNMELSTMDMELFRYNHARFISPYPVDSTFLTENRDAFNFSHFKEHISEKWAMKTDNSRNLKMMEAVFTFDAVYTFANVFNELSSHMQMNDVPQTLCRKSSRNSRKYQHGRSLIDNIVHNDLHGLSGDLRRLNGHPLKSNFSMRIHLLGYSGRLDDLNVAKTHCLSIGKSPKHYNYFLDSNLIDRKFCVRDLGFLVDEKLTFKDHWSTAIRKANFFAFSVFKSFHSNNIRLLTLLFKIFVRPILEYGTIGFWEPATNVHVNMSGDSKAQLQRNVQVSDELKPHFRVTTIMERPYVMLKKNHYELDSNSKFEGFCIDLLAELSKDLGFTYTIHAVKDGKYGNDKYGNGSWDGMIGEILRGEAEMAVAPLTVNYRRSEAVDFTKPFLSLGISILYKVPDDQQPDLFSFLNPLSWQIWTAIASSIITVTLGMYFVANVTPYEWNLNFSCCTAHEPHPAAAFATSQEAPIVMSNNYSFWNTVWYVLSTMLKGGCDFGPRAVSTRLLGGTWWVFYLVIISAYTANLAAVLTVSRPYIPIKNLDDLANQTTISYGTIRGGSTMQFFQESRIAAHVKMWEYMKDKDVFVTSNGKGVERALSMNYAYLMESTSLEYETQQNCNLTQIGGVLGSKGYGIALAKKSEWTDRISRQILLYAKRGIIEMKKTKWWRSKGAACTSTASAVKHDRFALSMYNVAGLFITLGVGIFLAVIVVIFELMYRCHHISKKEGKPFLDELFYELRFALNMNSLSDHRSRQKMSMCMNNGNGKPNHLNENGNLKKTTL</sequence>
<keyword evidence="12" id="KW-0628">Postsynaptic cell membrane</keyword>
<feature type="transmembrane region" description="Helical" evidence="20">
    <location>
        <begin position="658"/>
        <end position="679"/>
    </location>
</feature>
<feature type="transmembrane region" description="Helical" evidence="20">
    <location>
        <begin position="753"/>
        <end position="773"/>
    </location>
</feature>
<evidence type="ECO:0000256" key="5">
    <source>
        <dbReference type="ARBA" id="ARBA00022692"/>
    </source>
</evidence>
<keyword evidence="3" id="KW-0813">Transport</keyword>
<gene>
    <name evidence="24" type="primary">Cre-glr-5</name>
    <name evidence="24" type="ORF">CRE_18400</name>
</gene>
<protein>
    <submittedName>
        <fullName evidence="24">CRE-GLR-5 protein</fullName>
    </submittedName>
</protein>
<feature type="region of interest" description="Disordered" evidence="19">
    <location>
        <begin position="1004"/>
        <end position="1023"/>
    </location>
</feature>
<evidence type="ECO:0000256" key="11">
    <source>
        <dbReference type="ARBA" id="ARBA00023180"/>
    </source>
</evidence>
<dbReference type="InParanoid" id="E3LJY5"/>
<evidence type="ECO:0000256" key="7">
    <source>
        <dbReference type="ARBA" id="ARBA00023018"/>
    </source>
</evidence>
<keyword evidence="18" id="KW-1015">Disulfide bond</keyword>
<keyword evidence="21" id="KW-0732">Signal</keyword>
<keyword evidence="8" id="KW-0406">Ion transport</keyword>
<dbReference type="OrthoDB" id="5984008at2759"/>
<dbReference type="AlphaFoldDB" id="E3LJY5"/>
<dbReference type="CDD" id="cd13714">
    <property type="entry name" value="PBP2_iGluR_Kainate"/>
    <property type="match status" value="1"/>
</dbReference>
<keyword evidence="14" id="KW-0407">Ion channel</keyword>
<keyword evidence="10" id="KW-0675">Receptor</keyword>
<dbReference type="Pfam" id="PF10613">
    <property type="entry name" value="Lig_chan-Glu_bd"/>
    <property type="match status" value="1"/>
</dbReference>
<evidence type="ECO:0000256" key="8">
    <source>
        <dbReference type="ARBA" id="ARBA00023065"/>
    </source>
</evidence>
<evidence type="ECO:0000256" key="1">
    <source>
        <dbReference type="ARBA" id="ARBA00004651"/>
    </source>
</evidence>
<evidence type="ECO:0000256" key="2">
    <source>
        <dbReference type="ARBA" id="ARBA00008685"/>
    </source>
</evidence>
<dbReference type="Gene3D" id="3.40.50.2300">
    <property type="match status" value="2"/>
</dbReference>
<proteinExistence type="inferred from homology"/>
<keyword evidence="11" id="KW-0325">Glycoprotein</keyword>
<feature type="binding site" evidence="16">
    <location>
        <position position="613"/>
    </location>
    <ligand>
        <name>L-glutamate</name>
        <dbReference type="ChEBI" id="CHEBI:29985"/>
    </ligand>
</feature>
<dbReference type="InterPro" id="IPR028082">
    <property type="entry name" value="Peripla_BP_I"/>
</dbReference>
<dbReference type="HOGENOM" id="CLU_007257_1_1_1"/>
<dbReference type="GO" id="GO:0038023">
    <property type="term" value="F:signaling receptor activity"/>
    <property type="evidence" value="ECO:0007669"/>
    <property type="project" value="InterPro"/>
</dbReference>
<dbReference type="STRING" id="31234.E3LJY5"/>
<dbReference type="SMART" id="SM00918">
    <property type="entry name" value="Lig_chan-Glu_bd"/>
    <property type="match status" value="1"/>
</dbReference>
<dbReference type="FunFam" id="3.40.190.10:FF:000439">
    <property type="entry name" value="GLutamate Receptor family (AMPA)"/>
    <property type="match status" value="1"/>
</dbReference>
<dbReference type="FunFam" id="3.40.190.10:FF:000401">
    <property type="entry name" value="GLutamate Receptor family (AMPA)"/>
    <property type="match status" value="1"/>
</dbReference>
<evidence type="ECO:0000256" key="3">
    <source>
        <dbReference type="ARBA" id="ARBA00022448"/>
    </source>
</evidence>
<accession>E3LJY5</accession>
<keyword evidence="4" id="KW-1003">Cell membrane</keyword>
<dbReference type="Proteomes" id="UP000008281">
    <property type="component" value="Unassembled WGS sequence"/>
</dbReference>
<evidence type="ECO:0000256" key="15">
    <source>
        <dbReference type="ARBA" id="ARBA00034100"/>
    </source>
</evidence>
<feature type="binding site" evidence="16">
    <location>
        <position position="615"/>
    </location>
    <ligand>
        <name>L-glutamate</name>
        <dbReference type="ChEBI" id="CHEBI:29985"/>
    </ligand>
</feature>
<keyword evidence="13" id="KW-1071">Ligand-gated ion channel</keyword>
<name>E3LJY5_CAERE</name>
<dbReference type="PRINTS" id="PR00177">
    <property type="entry name" value="NMDARECEPTOR"/>
</dbReference>
<dbReference type="CDD" id="cd06368">
    <property type="entry name" value="PBP1_iGluR_non_NMDA-like"/>
    <property type="match status" value="1"/>
</dbReference>
<feature type="site" description="Crucial to convey clamshell closure to channel opening" evidence="17">
    <location>
        <position position="780"/>
    </location>
</feature>
<dbReference type="SUPFAM" id="SSF53850">
    <property type="entry name" value="Periplasmic binding protein-like II"/>
    <property type="match status" value="1"/>
</dbReference>
<evidence type="ECO:0000313" key="25">
    <source>
        <dbReference type="Proteomes" id="UP000008281"/>
    </source>
</evidence>
<dbReference type="InterPro" id="IPR001320">
    <property type="entry name" value="Iontro_rcpt_C"/>
</dbReference>
<dbReference type="FunFam" id="1.10.287.70:FF:000324">
    <property type="entry name" value="GLutamate Receptor family (AMPA)"/>
    <property type="match status" value="1"/>
</dbReference>
<feature type="disulfide bond" evidence="18">
    <location>
        <begin position="78"/>
        <end position="343"/>
    </location>
</feature>
<dbReference type="Pfam" id="PF01094">
    <property type="entry name" value="ANF_receptor"/>
    <property type="match status" value="1"/>
</dbReference>
<evidence type="ECO:0000256" key="13">
    <source>
        <dbReference type="ARBA" id="ARBA00023286"/>
    </source>
</evidence>
<dbReference type="eggNOG" id="KOG1052">
    <property type="taxonomic scope" value="Eukaryota"/>
</dbReference>
<evidence type="ECO:0000256" key="16">
    <source>
        <dbReference type="PIRSR" id="PIRSR601508-1"/>
    </source>
</evidence>
<dbReference type="PANTHER" id="PTHR18966">
    <property type="entry name" value="IONOTROPIC GLUTAMATE RECEPTOR"/>
    <property type="match status" value="1"/>
</dbReference>
<evidence type="ECO:0000256" key="10">
    <source>
        <dbReference type="ARBA" id="ARBA00023170"/>
    </source>
</evidence>
<dbReference type="GO" id="GO:0015276">
    <property type="term" value="F:ligand-gated monoatomic ion channel activity"/>
    <property type="evidence" value="ECO:0007669"/>
    <property type="project" value="InterPro"/>
</dbReference>
<evidence type="ECO:0000256" key="20">
    <source>
        <dbReference type="SAM" id="Phobius"/>
    </source>
</evidence>
<feature type="domain" description="Ionotropic glutamate receptor L-glutamate and glycine-binding" evidence="23">
    <location>
        <begin position="539"/>
        <end position="604"/>
    </location>
</feature>
<dbReference type="SMART" id="SM00079">
    <property type="entry name" value="PBPe"/>
    <property type="match status" value="1"/>
</dbReference>
<evidence type="ECO:0000256" key="14">
    <source>
        <dbReference type="ARBA" id="ARBA00023303"/>
    </source>
</evidence>
<keyword evidence="25" id="KW-1185">Reference proteome</keyword>
<feature type="signal peptide" evidence="21">
    <location>
        <begin position="1"/>
        <end position="23"/>
    </location>
</feature>
<dbReference type="InterPro" id="IPR015683">
    <property type="entry name" value="Ionotropic_Glu_rcpt"/>
</dbReference>
<dbReference type="InterPro" id="IPR001508">
    <property type="entry name" value="Iono_Glu_rcpt_met"/>
</dbReference>
<dbReference type="eggNOG" id="KOG1075">
    <property type="taxonomic scope" value="Eukaryota"/>
</dbReference>
<keyword evidence="5 20" id="KW-0812">Transmembrane</keyword>
<evidence type="ECO:0000256" key="21">
    <source>
        <dbReference type="SAM" id="SignalP"/>
    </source>
</evidence>
<dbReference type="FunCoup" id="E3LJY5">
    <property type="interactions" value="13"/>
</dbReference>
<evidence type="ECO:0000259" key="22">
    <source>
        <dbReference type="SMART" id="SM00079"/>
    </source>
</evidence>
<evidence type="ECO:0000256" key="18">
    <source>
        <dbReference type="PIRSR" id="PIRSR601508-3"/>
    </source>
</evidence>
<dbReference type="InterPro" id="IPR019594">
    <property type="entry name" value="Glu/Gly-bd"/>
</dbReference>
<evidence type="ECO:0000256" key="17">
    <source>
        <dbReference type="PIRSR" id="PIRSR601508-2"/>
    </source>
</evidence>
<feature type="transmembrane region" description="Helical" evidence="20">
    <location>
        <begin position="935"/>
        <end position="959"/>
    </location>
</feature>
<feature type="disulfide bond" evidence="18">
    <location>
        <begin position="860"/>
        <end position="916"/>
    </location>
</feature>
<keyword evidence="9 20" id="KW-0472">Membrane</keyword>
<keyword evidence="7" id="KW-0770">Synapse</keyword>
<reference evidence="24" key="1">
    <citation type="submission" date="2007-07" db="EMBL/GenBank/DDBJ databases">
        <title>PCAP assembly of the Caenorhabditis remanei genome.</title>
        <authorList>
            <consortium name="The Caenorhabditis remanei Sequencing Consortium"/>
            <person name="Wilson R.K."/>
        </authorList>
    </citation>
    <scope>NUCLEOTIDE SEQUENCE [LARGE SCALE GENOMIC DNA]</scope>
    <source>
        <strain evidence="24">PB4641</strain>
    </source>
</reference>
<evidence type="ECO:0000256" key="19">
    <source>
        <dbReference type="SAM" id="MobiDB-lite"/>
    </source>
</evidence>
<evidence type="ECO:0000256" key="9">
    <source>
        <dbReference type="ARBA" id="ARBA00023136"/>
    </source>
</evidence>
<evidence type="ECO:0000313" key="24">
    <source>
        <dbReference type="EMBL" id="EFO99718.1"/>
    </source>
</evidence>
<feature type="binding site" evidence="16">
    <location>
        <position position="848"/>
    </location>
    <ligand>
        <name>L-glutamate</name>
        <dbReference type="ChEBI" id="CHEBI:29985"/>
    </ligand>
</feature>
<feature type="domain" description="Ionotropic glutamate receptor C-terminal" evidence="22">
    <location>
        <begin position="529"/>
        <end position="911"/>
    </location>
</feature>
<dbReference type="Pfam" id="PF00060">
    <property type="entry name" value="Lig_chan"/>
    <property type="match status" value="1"/>
</dbReference>